<dbReference type="AlphaFoldDB" id="A0AAD7JWS1"/>
<dbReference type="InterPro" id="IPR027417">
    <property type="entry name" value="P-loop_NTPase"/>
</dbReference>
<proteinExistence type="predicted"/>
<gene>
    <name evidence="3" type="ORF">B0H16DRAFT_1660447</name>
</gene>
<organism evidence="3 4">
    <name type="scientific">Mycena metata</name>
    <dbReference type="NCBI Taxonomy" id="1033252"/>
    <lineage>
        <taxon>Eukaryota</taxon>
        <taxon>Fungi</taxon>
        <taxon>Dikarya</taxon>
        <taxon>Basidiomycota</taxon>
        <taxon>Agaricomycotina</taxon>
        <taxon>Agaricomycetes</taxon>
        <taxon>Agaricomycetidae</taxon>
        <taxon>Agaricales</taxon>
        <taxon>Marasmiineae</taxon>
        <taxon>Mycenaceae</taxon>
        <taxon>Mycena</taxon>
    </lineage>
</organism>
<dbReference type="Gene3D" id="3.40.50.300">
    <property type="entry name" value="P-loop containing nucleotide triphosphate hydrolases"/>
    <property type="match status" value="2"/>
</dbReference>
<reference evidence="3" key="1">
    <citation type="submission" date="2023-03" db="EMBL/GenBank/DDBJ databases">
        <title>Massive genome expansion in bonnet fungi (Mycena s.s.) driven by repeated elements and novel gene families across ecological guilds.</title>
        <authorList>
            <consortium name="Lawrence Berkeley National Laboratory"/>
            <person name="Harder C.B."/>
            <person name="Miyauchi S."/>
            <person name="Viragh M."/>
            <person name="Kuo A."/>
            <person name="Thoen E."/>
            <person name="Andreopoulos B."/>
            <person name="Lu D."/>
            <person name="Skrede I."/>
            <person name="Drula E."/>
            <person name="Henrissat B."/>
            <person name="Morin E."/>
            <person name="Kohler A."/>
            <person name="Barry K."/>
            <person name="LaButti K."/>
            <person name="Morin E."/>
            <person name="Salamov A."/>
            <person name="Lipzen A."/>
            <person name="Mereny Z."/>
            <person name="Hegedus B."/>
            <person name="Baldrian P."/>
            <person name="Stursova M."/>
            <person name="Weitz H."/>
            <person name="Taylor A."/>
            <person name="Grigoriev I.V."/>
            <person name="Nagy L.G."/>
            <person name="Martin F."/>
            <person name="Kauserud H."/>
        </authorList>
    </citation>
    <scope>NUCLEOTIDE SEQUENCE</scope>
    <source>
        <strain evidence="3">CBHHK182m</strain>
    </source>
</reference>
<evidence type="ECO:0000259" key="1">
    <source>
        <dbReference type="Pfam" id="PF13086"/>
    </source>
</evidence>
<dbReference type="InterPro" id="IPR041679">
    <property type="entry name" value="DNA2/NAM7-like_C"/>
</dbReference>
<keyword evidence="3" id="KW-0378">Hydrolase</keyword>
<dbReference type="InterPro" id="IPR041677">
    <property type="entry name" value="DNA2/NAM7_AAA_11"/>
</dbReference>
<dbReference type="GO" id="GO:0016787">
    <property type="term" value="F:hydrolase activity"/>
    <property type="evidence" value="ECO:0007669"/>
    <property type="project" value="UniProtKB-KW"/>
</dbReference>
<dbReference type="Pfam" id="PF13086">
    <property type="entry name" value="AAA_11"/>
    <property type="match status" value="1"/>
</dbReference>
<dbReference type="PANTHER" id="PTHR10887:SF495">
    <property type="entry name" value="HELICASE SENATAXIN ISOFORM X1-RELATED"/>
    <property type="match status" value="1"/>
</dbReference>
<dbReference type="CDD" id="cd17934">
    <property type="entry name" value="DEXXQc_Upf1-like"/>
    <property type="match status" value="1"/>
</dbReference>
<dbReference type="InterPro" id="IPR045055">
    <property type="entry name" value="DNA2/NAM7-like"/>
</dbReference>
<sequence length="338" mass="37684">MLSSNNADRVVLVQGPPGTGKTTVIAAAVVSILAWAHDVERTVWVVAQSNVAVKNIAEKLADAKCDFTLLVSRDFHYDWHEHLYGNLVDKLIRSDDLTDDFLRIEERMQDSRVVLCTLSMLSSAKIGTVARFAPVQTVIVDEASQVELGSYLPLLDSFGHSLQKMVMPHQIGSFIGRHIYDGKLKTDHPISKQGCFFVDVEGGVEAEKGRSWINVAEAKAVIVEAREYHEKGRSYRIITPYDAQRALLEAELKLAEIPWENKVFCVDSFQGNEDDYIIISAVRTRKIGFMAEVRRVNVMLTRCKKRMVIFTNRGFVEGAAKESLVGKLAAEIGAGAWD</sequence>
<accession>A0AAD7JWS1</accession>
<protein>
    <submittedName>
        <fullName evidence="3">P-loop containing nucleoside triphosphate hydrolase protein</fullName>
    </submittedName>
</protein>
<name>A0AAD7JWS1_9AGAR</name>
<feature type="domain" description="DNA2/NAM7 helicase-like C-terminal" evidence="2">
    <location>
        <begin position="167"/>
        <end position="312"/>
    </location>
</feature>
<keyword evidence="4" id="KW-1185">Reference proteome</keyword>
<dbReference type="Pfam" id="PF13087">
    <property type="entry name" value="AAA_12"/>
    <property type="match status" value="1"/>
</dbReference>
<feature type="domain" description="DNA2/NAM7 helicase helicase" evidence="1">
    <location>
        <begin position="5"/>
        <end position="62"/>
    </location>
</feature>
<evidence type="ECO:0000313" key="4">
    <source>
        <dbReference type="Proteomes" id="UP001215598"/>
    </source>
</evidence>
<dbReference type="EMBL" id="JARKIB010000013">
    <property type="protein sequence ID" value="KAJ7773405.1"/>
    <property type="molecule type" value="Genomic_DNA"/>
</dbReference>
<dbReference type="PANTHER" id="PTHR10887">
    <property type="entry name" value="DNA2/NAM7 HELICASE FAMILY"/>
    <property type="match status" value="1"/>
</dbReference>
<dbReference type="Proteomes" id="UP001215598">
    <property type="component" value="Unassembled WGS sequence"/>
</dbReference>
<dbReference type="SUPFAM" id="SSF52540">
    <property type="entry name" value="P-loop containing nucleoside triphosphate hydrolases"/>
    <property type="match status" value="1"/>
</dbReference>
<dbReference type="GO" id="GO:0004386">
    <property type="term" value="F:helicase activity"/>
    <property type="evidence" value="ECO:0007669"/>
    <property type="project" value="InterPro"/>
</dbReference>
<dbReference type="CDD" id="cd18808">
    <property type="entry name" value="SF1_C_Upf1"/>
    <property type="match status" value="1"/>
</dbReference>
<evidence type="ECO:0000313" key="3">
    <source>
        <dbReference type="EMBL" id="KAJ7773405.1"/>
    </source>
</evidence>
<comment type="caution">
    <text evidence="3">The sequence shown here is derived from an EMBL/GenBank/DDBJ whole genome shotgun (WGS) entry which is preliminary data.</text>
</comment>
<dbReference type="InterPro" id="IPR047187">
    <property type="entry name" value="SF1_C_Upf1"/>
</dbReference>
<evidence type="ECO:0000259" key="2">
    <source>
        <dbReference type="Pfam" id="PF13087"/>
    </source>
</evidence>